<dbReference type="GO" id="GO:0042826">
    <property type="term" value="F:histone deacetylase binding"/>
    <property type="evidence" value="ECO:0007669"/>
    <property type="project" value="TreeGrafter"/>
</dbReference>
<dbReference type="Gene3D" id="2.170.270.10">
    <property type="entry name" value="SET domain"/>
    <property type="match status" value="2"/>
</dbReference>
<dbReference type="PANTHER" id="PTHR46165">
    <property type="entry name" value="SET AND MYND DOMAIN-CONTAINING PROTEIN 4"/>
    <property type="match status" value="1"/>
</dbReference>
<keyword evidence="2" id="KW-0808">Transferase</keyword>
<dbReference type="Gene3D" id="1.10.220.160">
    <property type="match status" value="1"/>
</dbReference>
<feature type="domain" description="MYND-type" evidence="8">
    <location>
        <begin position="276"/>
        <end position="315"/>
    </location>
</feature>
<dbReference type="AlphaFoldDB" id="A0A7M7MVS6"/>
<evidence type="ECO:0000256" key="5">
    <source>
        <dbReference type="ARBA" id="ARBA00022771"/>
    </source>
</evidence>
<sequence length="717" mass="81626">MRILIDRSGVGVYVLSISILPTKKFFDLYTRSEDVARVAGEQWISKVFGRLTTDEERVRTVFTDGKIKGAVLETLNRTEILYRDKDAMASRARRLEGFEALAAEERRKALLLFSQAILRAPLPGKCKTVDRGLGLPLAFLARAEAFLTWNEYRFALEDLTFVEEMNHLLPNELRTMLARKKETCEKFLRANEKSLVSIEQVSDRRNGALVATEEKYVLKGGENPRLPGASTFLDVEETVNAGKRVIAAKNIEPGNRLIIESPHAAILLPEFFGTHCQHCFSRFKAPIGCPDCSSVAFCGRKCRDTALASYHKYECKILVLLIGSGMSVLSMLALRMATQVGPAGCLRIHRALNRQDSAADGEEIAESSTITTTAEKLSKSAKRRSRRKKLRDSRRAKGEETVEEERREIKGEEGEDGEKMAENVDLRVYDLVTHEKRRTAKDFFERSLMAAFLFKCLQKVGFFDNPSSNEETPNDREIAVASLLLKHLQLLQFNAHEVFETRLGMEHRFRGSKPIYIGVAIYPTVARFNHDCYPAVTRYFLGRCIVIRAIRSLRPGDVVAENYGPIFTKRNLEERRRNLAGRYWFFCECNACRENWPCLEIMTNDDVRLRCPTKGCSNIHQRPRNSSKSIFECSSCRRKIDLRKPLDHVRECEQLYARGFEAMEKEQPEKALEAFFEATSKFHKIAMPPHKDTHLAEIAASACMADEGNVYRLDSFL</sequence>
<evidence type="ECO:0000313" key="11">
    <source>
        <dbReference type="RefSeq" id="XP_026301700.1"/>
    </source>
</evidence>
<evidence type="ECO:0000259" key="8">
    <source>
        <dbReference type="Pfam" id="PF01753"/>
    </source>
</evidence>
<evidence type="ECO:0000313" key="10">
    <source>
        <dbReference type="Proteomes" id="UP000005203"/>
    </source>
</evidence>
<dbReference type="EnsemblMetazoa" id="XM_026445915">
    <property type="protein sequence ID" value="XP_026301700"/>
    <property type="gene ID" value="LOC100577347"/>
</dbReference>
<dbReference type="GO" id="GO:0008168">
    <property type="term" value="F:methyltransferase activity"/>
    <property type="evidence" value="ECO:0007669"/>
    <property type="project" value="UniProtKB-KW"/>
</dbReference>
<evidence type="ECO:0000256" key="3">
    <source>
        <dbReference type="ARBA" id="ARBA00022691"/>
    </source>
</evidence>
<evidence type="ECO:0000256" key="1">
    <source>
        <dbReference type="ARBA" id="ARBA00022603"/>
    </source>
</evidence>
<dbReference type="InterPro" id="IPR044421">
    <property type="entry name" value="SMYD4_SET"/>
</dbReference>
<proteinExistence type="predicted"/>
<evidence type="ECO:0000256" key="6">
    <source>
        <dbReference type="ARBA" id="ARBA00022833"/>
    </source>
</evidence>
<dbReference type="RefSeq" id="XP_026301700.1">
    <property type="nucleotide sequence ID" value="XM_026445915.1"/>
</dbReference>
<reference evidence="11" key="2">
    <citation type="submission" date="2025-04" db="UniProtKB">
        <authorList>
            <consortium name="RefSeq"/>
        </authorList>
    </citation>
    <scope>IDENTIFICATION</scope>
    <source>
        <strain evidence="11">DH4</strain>
        <tissue evidence="11">Whole body</tissue>
    </source>
</reference>
<name>A0A7M7MVS6_APIME</name>
<keyword evidence="10" id="KW-1185">Reference proteome</keyword>
<accession>A0A7M7MVS6</accession>
<evidence type="ECO:0000256" key="7">
    <source>
        <dbReference type="SAM" id="MobiDB-lite"/>
    </source>
</evidence>
<keyword evidence="3" id="KW-0949">S-adenosyl-L-methionine</keyword>
<dbReference type="CDD" id="cd10536">
    <property type="entry name" value="SET_SMYD4"/>
    <property type="match status" value="1"/>
</dbReference>
<reference evidence="9" key="1">
    <citation type="submission" date="2021-01" db="UniProtKB">
        <authorList>
            <consortium name="EnsemblMetazoa"/>
        </authorList>
    </citation>
    <scope>IDENTIFICATION</scope>
    <source>
        <strain evidence="9">DH4</strain>
    </source>
</reference>
<organism evidence="9">
    <name type="scientific">Apis mellifera</name>
    <name type="common">Honeybee</name>
    <dbReference type="NCBI Taxonomy" id="7460"/>
    <lineage>
        <taxon>Eukaryota</taxon>
        <taxon>Metazoa</taxon>
        <taxon>Ecdysozoa</taxon>
        <taxon>Arthropoda</taxon>
        <taxon>Hexapoda</taxon>
        <taxon>Insecta</taxon>
        <taxon>Pterygota</taxon>
        <taxon>Neoptera</taxon>
        <taxon>Endopterygota</taxon>
        <taxon>Hymenoptera</taxon>
        <taxon>Apocrita</taxon>
        <taxon>Aculeata</taxon>
        <taxon>Apoidea</taxon>
        <taxon>Anthophila</taxon>
        <taxon>Apidae</taxon>
        <taxon>Apis</taxon>
    </lineage>
</organism>
<dbReference type="Proteomes" id="UP000005203">
    <property type="component" value="Linkage group LG16"/>
</dbReference>
<feature type="compositionally biased region" description="Basic and acidic residues" evidence="7">
    <location>
        <begin position="393"/>
        <end position="418"/>
    </location>
</feature>
<dbReference type="PANTHER" id="PTHR46165:SF5">
    <property type="entry name" value="RE32936P"/>
    <property type="match status" value="1"/>
</dbReference>
<evidence type="ECO:0000313" key="9">
    <source>
        <dbReference type="EnsemblMetazoa" id="XP_026301700"/>
    </source>
</evidence>
<dbReference type="Gene3D" id="6.10.140.2220">
    <property type="match status" value="1"/>
</dbReference>
<keyword evidence="4" id="KW-0479">Metal-binding</keyword>
<dbReference type="GO" id="GO:0005634">
    <property type="term" value="C:nucleus"/>
    <property type="evidence" value="ECO:0007669"/>
    <property type="project" value="TreeGrafter"/>
</dbReference>
<dbReference type="InterPro" id="IPR052097">
    <property type="entry name" value="SET-MYND_domain_protein"/>
</dbReference>
<evidence type="ECO:0000256" key="4">
    <source>
        <dbReference type="ARBA" id="ARBA00022723"/>
    </source>
</evidence>
<dbReference type="GO" id="GO:0032259">
    <property type="term" value="P:methylation"/>
    <property type="evidence" value="ECO:0007669"/>
    <property type="project" value="UniProtKB-KW"/>
</dbReference>
<dbReference type="Pfam" id="PF01753">
    <property type="entry name" value="zf-MYND"/>
    <property type="match status" value="1"/>
</dbReference>
<evidence type="ECO:0000256" key="2">
    <source>
        <dbReference type="ARBA" id="ARBA00022679"/>
    </source>
</evidence>
<accession>A0A8B8HCD5</accession>
<dbReference type="SUPFAM" id="SSF144232">
    <property type="entry name" value="HIT/MYND zinc finger-like"/>
    <property type="match status" value="1"/>
</dbReference>
<dbReference type="OrthoDB" id="1028014at2759"/>
<dbReference type="GO" id="GO:0005737">
    <property type="term" value="C:cytoplasm"/>
    <property type="evidence" value="ECO:0007669"/>
    <property type="project" value="TreeGrafter"/>
</dbReference>
<keyword evidence="6" id="KW-0862">Zinc</keyword>
<dbReference type="GO" id="GO:0008270">
    <property type="term" value="F:zinc ion binding"/>
    <property type="evidence" value="ECO:0007669"/>
    <property type="project" value="UniProtKB-KW"/>
</dbReference>
<gene>
    <name evidence="9" type="primary">100577347</name>
    <name evidence="11" type="synonym">LOC100577347</name>
</gene>
<dbReference type="GO" id="GO:0042051">
    <property type="term" value="P:compound eye photoreceptor development"/>
    <property type="evidence" value="ECO:0007669"/>
    <property type="project" value="TreeGrafter"/>
</dbReference>
<protein>
    <submittedName>
        <fullName evidence="11">SET and MYND domain-containing protein 4 isoform X1</fullName>
    </submittedName>
</protein>
<keyword evidence="1" id="KW-0489">Methyltransferase</keyword>
<keyword evidence="5" id="KW-0863">Zinc-finger</keyword>
<dbReference type="InterPro" id="IPR002893">
    <property type="entry name" value="Znf_MYND"/>
</dbReference>
<feature type="compositionally biased region" description="Low complexity" evidence="7">
    <location>
        <begin position="366"/>
        <end position="375"/>
    </location>
</feature>
<feature type="region of interest" description="Disordered" evidence="7">
    <location>
        <begin position="359"/>
        <end position="418"/>
    </location>
</feature>
<dbReference type="InterPro" id="IPR011990">
    <property type="entry name" value="TPR-like_helical_dom_sf"/>
</dbReference>
<feature type="compositionally biased region" description="Basic residues" evidence="7">
    <location>
        <begin position="379"/>
        <end position="392"/>
    </location>
</feature>
<dbReference type="SUPFAM" id="SSF82199">
    <property type="entry name" value="SET domain"/>
    <property type="match status" value="1"/>
</dbReference>
<dbReference type="InterPro" id="IPR046341">
    <property type="entry name" value="SET_dom_sf"/>
</dbReference>
<dbReference type="Gene3D" id="1.25.40.10">
    <property type="entry name" value="Tetratricopeptide repeat domain"/>
    <property type="match status" value="1"/>
</dbReference>